<dbReference type="AlphaFoldDB" id="A0A3P8PCI3"/>
<dbReference type="Proteomes" id="UP000265100">
    <property type="component" value="Unplaced"/>
</dbReference>
<keyword evidence="2" id="KW-1185">Reference proteome</keyword>
<name>A0A3P8PCI3_ASTCA</name>
<reference evidence="1" key="2">
    <citation type="submission" date="2025-09" db="UniProtKB">
        <authorList>
            <consortium name="Ensembl"/>
        </authorList>
    </citation>
    <scope>IDENTIFICATION</scope>
</reference>
<dbReference type="Ensembl" id="ENSACLT00000015046.2">
    <property type="protein sequence ID" value="ENSACLP00000014694.2"/>
    <property type="gene ID" value="ENSACLG00000010014.2"/>
</dbReference>
<protein>
    <submittedName>
        <fullName evidence="1">Uncharacterized protein</fullName>
    </submittedName>
</protein>
<proteinExistence type="predicted"/>
<organism evidence="1 2">
    <name type="scientific">Astatotilapia calliptera</name>
    <name type="common">Eastern happy</name>
    <name type="synonym">Chromis callipterus</name>
    <dbReference type="NCBI Taxonomy" id="8154"/>
    <lineage>
        <taxon>Eukaryota</taxon>
        <taxon>Metazoa</taxon>
        <taxon>Chordata</taxon>
        <taxon>Craniata</taxon>
        <taxon>Vertebrata</taxon>
        <taxon>Euteleostomi</taxon>
        <taxon>Actinopterygii</taxon>
        <taxon>Neopterygii</taxon>
        <taxon>Teleostei</taxon>
        <taxon>Neoteleostei</taxon>
        <taxon>Acanthomorphata</taxon>
        <taxon>Ovalentaria</taxon>
        <taxon>Cichlomorphae</taxon>
        <taxon>Cichliformes</taxon>
        <taxon>Cichlidae</taxon>
        <taxon>African cichlids</taxon>
        <taxon>Pseudocrenilabrinae</taxon>
        <taxon>Haplochromini</taxon>
        <taxon>Astatotilapia</taxon>
    </lineage>
</organism>
<evidence type="ECO:0000313" key="2">
    <source>
        <dbReference type="Proteomes" id="UP000265100"/>
    </source>
</evidence>
<accession>A0A3P8PCI3</accession>
<reference evidence="1" key="1">
    <citation type="submission" date="2025-08" db="UniProtKB">
        <authorList>
            <consortium name="Ensembl"/>
        </authorList>
    </citation>
    <scope>IDENTIFICATION</scope>
</reference>
<evidence type="ECO:0000313" key="1">
    <source>
        <dbReference type="Ensembl" id="ENSACLP00000014694.2"/>
    </source>
</evidence>
<sequence>NPSLWRQAVWWCVVGPDGKRAIRLSAHICLAATPPRHPESSLCHPYPTAGVRPHLSELEAASASGLR</sequence>